<dbReference type="EMBL" id="QNUK01001598">
    <property type="protein sequence ID" value="KAF5880172.1"/>
    <property type="molecule type" value="Genomic_DNA"/>
</dbReference>
<feature type="non-terminal residue" evidence="1">
    <location>
        <position position="1"/>
    </location>
</feature>
<reference evidence="1" key="1">
    <citation type="submission" date="2020-07" db="EMBL/GenBank/DDBJ databases">
        <title>Clarias magur genome sequencing, assembly and annotation.</title>
        <authorList>
            <person name="Kushwaha B."/>
            <person name="Kumar R."/>
            <person name="Das P."/>
            <person name="Joshi C.G."/>
            <person name="Kumar D."/>
            <person name="Nagpure N.S."/>
            <person name="Pandey M."/>
            <person name="Agarwal S."/>
            <person name="Srivastava S."/>
            <person name="Singh M."/>
            <person name="Sahoo L."/>
            <person name="Jayasankar P."/>
            <person name="Meher P.K."/>
            <person name="Koringa P.G."/>
            <person name="Iquebal M.A."/>
            <person name="Das S.P."/>
            <person name="Bit A."/>
            <person name="Patnaik S."/>
            <person name="Patel N."/>
            <person name="Shah T.M."/>
            <person name="Hinsu A."/>
            <person name="Jena J.K."/>
        </authorList>
    </citation>
    <scope>NUCLEOTIDE SEQUENCE</scope>
    <source>
        <strain evidence="1">CIFAMagur01</strain>
        <tissue evidence="1">Testis</tissue>
    </source>
</reference>
<gene>
    <name evidence="1" type="ORF">DAT39_023326</name>
</gene>
<accession>A0A8J4TSI8</accession>
<comment type="caution">
    <text evidence="1">The sequence shown here is derived from an EMBL/GenBank/DDBJ whole genome shotgun (WGS) entry which is preliminary data.</text>
</comment>
<evidence type="ECO:0000313" key="1">
    <source>
        <dbReference type="EMBL" id="KAF5880172.1"/>
    </source>
</evidence>
<evidence type="ECO:0000313" key="2">
    <source>
        <dbReference type="Proteomes" id="UP000727407"/>
    </source>
</evidence>
<dbReference type="PANTHER" id="PTHR24401:SF29">
    <property type="entry name" value="SI:CH211-243P7.3-RELATED"/>
    <property type="match status" value="1"/>
</dbReference>
<keyword evidence="2" id="KW-1185">Reference proteome</keyword>
<dbReference type="PANTHER" id="PTHR24401">
    <property type="entry name" value="SI:CH211-243P7.3-RELATED"/>
    <property type="match status" value="1"/>
</dbReference>
<proteinExistence type="predicted"/>
<protein>
    <submittedName>
        <fullName evidence="1">Epithelial-stromal interaction 1</fullName>
    </submittedName>
</protein>
<feature type="non-terminal residue" evidence="1">
    <location>
        <position position="209"/>
    </location>
</feature>
<dbReference type="OrthoDB" id="10057688at2759"/>
<sequence>VTRKLAGADAGTTQWMTSVGNERGQVLMSVLTAAEGYGLRDMATGLQERYRQAGQDPPSVLYVDRDCCRSDGGTCAAAALFPEWPQLAVRLDVWHYIRRLAAGVTTESHTLYSEFLCRLSRSIFEWDPEDFARLDRAKNGELSRRPIAFKEMARHCRRRTRGVEATERLLDETIKAFTGATDMMGIPVLDSARMREIWRTQRRHIACIQ</sequence>
<organism evidence="1 2">
    <name type="scientific">Clarias magur</name>
    <name type="common">Asian catfish</name>
    <name type="synonym">Macropteronotus magur</name>
    <dbReference type="NCBI Taxonomy" id="1594786"/>
    <lineage>
        <taxon>Eukaryota</taxon>
        <taxon>Metazoa</taxon>
        <taxon>Chordata</taxon>
        <taxon>Craniata</taxon>
        <taxon>Vertebrata</taxon>
        <taxon>Euteleostomi</taxon>
        <taxon>Actinopterygii</taxon>
        <taxon>Neopterygii</taxon>
        <taxon>Teleostei</taxon>
        <taxon>Ostariophysi</taxon>
        <taxon>Siluriformes</taxon>
        <taxon>Clariidae</taxon>
        <taxon>Clarias</taxon>
    </lineage>
</organism>
<name>A0A8J4TSI8_CLAMG</name>
<dbReference type="AlphaFoldDB" id="A0A8J4TSI8"/>
<dbReference type="Proteomes" id="UP000727407">
    <property type="component" value="Unassembled WGS sequence"/>
</dbReference>